<feature type="domain" description="Saposin B-type" evidence="3">
    <location>
        <begin position="34"/>
        <end position="117"/>
    </location>
</feature>
<dbReference type="Gene3D" id="1.10.225.10">
    <property type="entry name" value="Saposin-like"/>
    <property type="match status" value="1"/>
</dbReference>
<evidence type="ECO:0000256" key="2">
    <source>
        <dbReference type="SAM" id="SignalP"/>
    </source>
</evidence>
<sequence>MSRFYVFFVLAFSICCLVAAEIPEHELIKNELGWKPLCSTCKSLFTTLKEELHDGIGMTKEKLTQKLKEVCKRVGGTMMGKVCREITKQAIDTLYDYIENVDKKIDPQDCCETIYLC</sequence>
<keyword evidence="1" id="KW-1015">Disulfide bond</keyword>
<dbReference type="PROSITE" id="PS50015">
    <property type="entry name" value="SAP_B"/>
    <property type="match status" value="1"/>
</dbReference>
<protein>
    <submittedName>
        <fullName evidence="4">(pine wood nematode) hypothetical protein</fullName>
    </submittedName>
    <submittedName>
        <fullName evidence="7">Saposin B-type domain-containing protein</fullName>
    </submittedName>
</protein>
<feature type="chain" id="PRO_5035359219" evidence="2">
    <location>
        <begin position="21"/>
        <end position="117"/>
    </location>
</feature>
<dbReference type="WBParaSite" id="BXY_0232100.1">
    <property type="protein sequence ID" value="BXY_0232100.1"/>
    <property type="gene ID" value="BXY_0232100"/>
</dbReference>
<reference evidence="7" key="1">
    <citation type="submission" date="2016-11" db="UniProtKB">
        <authorList>
            <consortium name="WormBaseParasite"/>
        </authorList>
    </citation>
    <scope>IDENTIFICATION</scope>
</reference>
<reference evidence="4" key="2">
    <citation type="submission" date="2020-09" db="EMBL/GenBank/DDBJ databases">
        <authorList>
            <person name="Kikuchi T."/>
        </authorList>
    </citation>
    <scope>NUCLEOTIDE SEQUENCE</scope>
    <source>
        <strain evidence="4">Ka4C1</strain>
    </source>
</reference>
<feature type="signal peptide" evidence="2">
    <location>
        <begin position="1"/>
        <end position="20"/>
    </location>
</feature>
<evidence type="ECO:0000313" key="7">
    <source>
        <dbReference type="WBParaSite" id="BXY_0232100.1"/>
    </source>
</evidence>
<keyword evidence="6" id="KW-1185">Reference proteome</keyword>
<proteinExistence type="predicted"/>
<evidence type="ECO:0000313" key="6">
    <source>
        <dbReference type="Proteomes" id="UP000659654"/>
    </source>
</evidence>
<dbReference type="SMART" id="SM00741">
    <property type="entry name" value="SapB"/>
    <property type="match status" value="1"/>
</dbReference>
<dbReference type="InterPro" id="IPR011001">
    <property type="entry name" value="Saposin-like"/>
</dbReference>
<dbReference type="Proteomes" id="UP000095284">
    <property type="component" value="Unplaced"/>
</dbReference>
<evidence type="ECO:0000313" key="5">
    <source>
        <dbReference type="Proteomes" id="UP000095284"/>
    </source>
</evidence>
<dbReference type="EMBL" id="CAJFCV020000005">
    <property type="protein sequence ID" value="CAG9124180.1"/>
    <property type="molecule type" value="Genomic_DNA"/>
</dbReference>
<evidence type="ECO:0000313" key="4">
    <source>
        <dbReference type="EMBL" id="CAD5232157.1"/>
    </source>
</evidence>
<dbReference type="SUPFAM" id="SSF47862">
    <property type="entry name" value="Saposin"/>
    <property type="match status" value="1"/>
</dbReference>
<name>A0A1I7RNN4_BURXY</name>
<keyword evidence="2" id="KW-0732">Signal</keyword>
<dbReference type="SMR" id="A0A1I7RNN4"/>
<dbReference type="AlphaFoldDB" id="A0A1I7RNN4"/>
<dbReference type="Proteomes" id="UP000659654">
    <property type="component" value="Unassembled WGS sequence"/>
</dbReference>
<accession>A0A1I7RNN4</accession>
<evidence type="ECO:0000259" key="3">
    <source>
        <dbReference type="PROSITE" id="PS50015"/>
    </source>
</evidence>
<dbReference type="EMBL" id="CAJFDI010000005">
    <property type="protein sequence ID" value="CAD5232157.1"/>
    <property type="molecule type" value="Genomic_DNA"/>
</dbReference>
<organism evidence="5 7">
    <name type="scientific">Bursaphelenchus xylophilus</name>
    <name type="common">Pinewood nematode worm</name>
    <name type="synonym">Aphelenchoides xylophilus</name>
    <dbReference type="NCBI Taxonomy" id="6326"/>
    <lineage>
        <taxon>Eukaryota</taxon>
        <taxon>Metazoa</taxon>
        <taxon>Ecdysozoa</taxon>
        <taxon>Nematoda</taxon>
        <taxon>Chromadorea</taxon>
        <taxon>Rhabditida</taxon>
        <taxon>Tylenchina</taxon>
        <taxon>Tylenchomorpha</taxon>
        <taxon>Aphelenchoidea</taxon>
        <taxon>Aphelenchoididae</taxon>
        <taxon>Bursaphelenchus</taxon>
    </lineage>
</organism>
<gene>
    <name evidence="4" type="ORF">BXYJ_LOCUS12248</name>
</gene>
<evidence type="ECO:0000256" key="1">
    <source>
        <dbReference type="ARBA" id="ARBA00023157"/>
    </source>
</evidence>
<dbReference type="OrthoDB" id="10381618at2759"/>
<dbReference type="InterPro" id="IPR008139">
    <property type="entry name" value="SaposinB_dom"/>
</dbReference>
<dbReference type="Proteomes" id="UP000582659">
    <property type="component" value="Unassembled WGS sequence"/>
</dbReference>